<proteinExistence type="predicted"/>
<reference evidence="1 2" key="1">
    <citation type="submission" date="2019-08" db="EMBL/GenBank/DDBJ databases">
        <title>Genome of Psychroserpens burtonensis ACAM 167.</title>
        <authorList>
            <person name="Bowman J.P."/>
        </authorList>
    </citation>
    <scope>NUCLEOTIDE SEQUENCE [LARGE SCALE GENOMIC DNA]</scope>
    <source>
        <strain evidence="1 2">ACAM 167</strain>
    </source>
</reference>
<dbReference type="AlphaFoldDB" id="A0A5C7BA73"/>
<sequence>MPTKNYQLVPFTVPEHLVYYFCKKLGTDVEVLNADSSCTALVISKHTFYGQKIYSTLGKATYHKTPKTNFYLKISNDLRTNYPSYPDGRYVNYTVDKETYYFVERHLQQLLKTELMSFVGGAVFAHHNLKGTKKGITHKAITQFMMQNHIPLTETSFENLRKLHYRTKKSGKAIVIK</sequence>
<gene>
    <name evidence="1" type="ORF">ES692_06105</name>
</gene>
<dbReference type="OrthoDB" id="9978783at2"/>
<name>A0A5C7BA73_9FLAO</name>
<evidence type="ECO:0000313" key="1">
    <source>
        <dbReference type="EMBL" id="TXE18614.1"/>
    </source>
</evidence>
<protein>
    <submittedName>
        <fullName evidence="1">Uncharacterized protein</fullName>
    </submittedName>
</protein>
<organism evidence="1 2">
    <name type="scientific">Psychroserpens burtonensis</name>
    <dbReference type="NCBI Taxonomy" id="49278"/>
    <lineage>
        <taxon>Bacteria</taxon>
        <taxon>Pseudomonadati</taxon>
        <taxon>Bacteroidota</taxon>
        <taxon>Flavobacteriia</taxon>
        <taxon>Flavobacteriales</taxon>
        <taxon>Flavobacteriaceae</taxon>
        <taxon>Psychroserpens</taxon>
    </lineage>
</organism>
<dbReference type="EMBL" id="VOSB01000007">
    <property type="protein sequence ID" value="TXE18614.1"/>
    <property type="molecule type" value="Genomic_DNA"/>
</dbReference>
<evidence type="ECO:0000313" key="2">
    <source>
        <dbReference type="Proteomes" id="UP000321938"/>
    </source>
</evidence>
<dbReference type="Proteomes" id="UP000321938">
    <property type="component" value="Unassembled WGS sequence"/>
</dbReference>
<accession>A0A5C7BA73</accession>
<dbReference type="RefSeq" id="WP_147231372.1">
    <property type="nucleotide sequence ID" value="NZ_VOSB01000007.1"/>
</dbReference>
<keyword evidence="2" id="KW-1185">Reference proteome</keyword>
<comment type="caution">
    <text evidence="1">The sequence shown here is derived from an EMBL/GenBank/DDBJ whole genome shotgun (WGS) entry which is preliminary data.</text>
</comment>